<dbReference type="STRING" id="364200.SAMN04488515_2886"/>
<protein>
    <submittedName>
        <fullName evidence="1">Uncharacterized protein</fullName>
    </submittedName>
</protein>
<proteinExistence type="predicted"/>
<dbReference type="EMBL" id="FOIZ01000002">
    <property type="protein sequence ID" value="SEW41827.1"/>
    <property type="molecule type" value="Genomic_DNA"/>
</dbReference>
<dbReference type="AlphaFoldDB" id="A0A1I0RLB8"/>
<name>A0A1I0RLB8_9RHOB</name>
<evidence type="ECO:0000313" key="1">
    <source>
        <dbReference type="EMBL" id="SEW41827.1"/>
    </source>
</evidence>
<gene>
    <name evidence="1" type="ORF">SAMN04488515_2886</name>
</gene>
<keyword evidence="2" id="KW-1185">Reference proteome</keyword>
<accession>A0A1I0RLB8</accession>
<organism evidence="1 2">
    <name type="scientific">Cognatiyoonia koreensis</name>
    <dbReference type="NCBI Taxonomy" id="364200"/>
    <lineage>
        <taxon>Bacteria</taxon>
        <taxon>Pseudomonadati</taxon>
        <taxon>Pseudomonadota</taxon>
        <taxon>Alphaproteobacteria</taxon>
        <taxon>Rhodobacterales</taxon>
        <taxon>Paracoccaceae</taxon>
        <taxon>Cognatiyoonia</taxon>
    </lineage>
</organism>
<reference evidence="1 2" key="1">
    <citation type="submission" date="2016-10" db="EMBL/GenBank/DDBJ databases">
        <authorList>
            <person name="de Groot N.N."/>
        </authorList>
    </citation>
    <scope>NUCLEOTIDE SEQUENCE [LARGE SCALE GENOMIC DNA]</scope>
    <source>
        <strain evidence="1 2">DSM 17925</strain>
    </source>
</reference>
<dbReference type="Proteomes" id="UP000199167">
    <property type="component" value="Unassembled WGS sequence"/>
</dbReference>
<evidence type="ECO:0000313" key="2">
    <source>
        <dbReference type="Proteomes" id="UP000199167"/>
    </source>
</evidence>
<sequence>MQKRKSEDTRKTDLARAIAAERVATPKPATLDLQRRPRAHAQQRVKAFLRIDRGYKA</sequence>
<dbReference type="RefSeq" id="WP_165611851.1">
    <property type="nucleotide sequence ID" value="NZ_FOIZ01000002.1"/>
</dbReference>